<dbReference type="PANTHER" id="PTHR47285:SF1">
    <property type="entry name" value="PROTEIN TIC 62, CHLOROPLASTIC"/>
    <property type="match status" value="1"/>
</dbReference>
<evidence type="ECO:0000313" key="2">
    <source>
        <dbReference type="EMBL" id="GAA0166243.1"/>
    </source>
</evidence>
<dbReference type="AlphaFoldDB" id="A0AAV3QT59"/>
<keyword evidence="3" id="KW-1185">Reference proteome</keyword>
<feature type="compositionally biased region" description="Polar residues" evidence="1">
    <location>
        <begin position="97"/>
        <end position="110"/>
    </location>
</feature>
<feature type="compositionally biased region" description="Polar residues" evidence="1">
    <location>
        <begin position="31"/>
        <end position="56"/>
    </location>
</feature>
<organism evidence="2 3">
    <name type="scientific">Lithospermum erythrorhizon</name>
    <name type="common">Purple gromwell</name>
    <name type="synonym">Lithospermum officinale var. erythrorhizon</name>
    <dbReference type="NCBI Taxonomy" id="34254"/>
    <lineage>
        <taxon>Eukaryota</taxon>
        <taxon>Viridiplantae</taxon>
        <taxon>Streptophyta</taxon>
        <taxon>Embryophyta</taxon>
        <taxon>Tracheophyta</taxon>
        <taxon>Spermatophyta</taxon>
        <taxon>Magnoliopsida</taxon>
        <taxon>eudicotyledons</taxon>
        <taxon>Gunneridae</taxon>
        <taxon>Pentapetalae</taxon>
        <taxon>asterids</taxon>
        <taxon>lamiids</taxon>
        <taxon>Boraginales</taxon>
        <taxon>Boraginaceae</taxon>
        <taxon>Boraginoideae</taxon>
        <taxon>Lithospermeae</taxon>
        <taxon>Lithospermum</taxon>
    </lineage>
</organism>
<protein>
    <submittedName>
        <fullName evidence="2">Uncharacterized protein</fullName>
    </submittedName>
</protein>
<proteinExistence type="predicted"/>
<evidence type="ECO:0000313" key="3">
    <source>
        <dbReference type="Proteomes" id="UP001454036"/>
    </source>
</evidence>
<reference evidence="2 3" key="1">
    <citation type="submission" date="2024-01" db="EMBL/GenBank/DDBJ databases">
        <title>The complete chloroplast genome sequence of Lithospermum erythrorhizon: insights into the phylogenetic relationship among Boraginaceae species and the maternal lineages of purple gromwells.</title>
        <authorList>
            <person name="Okada T."/>
            <person name="Watanabe K."/>
        </authorList>
    </citation>
    <scope>NUCLEOTIDE SEQUENCE [LARGE SCALE GENOMIC DNA]</scope>
</reference>
<evidence type="ECO:0000256" key="1">
    <source>
        <dbReference type="SAM" id="MobiDB-lite"/>
    </source>
</evidence>
<name>A0AAV3QT59_LITER</name>
<comment type="caution">
    <text evidence="2">The sequence shown here is derived from an EMBL/GenBank/DDBJ whole genome shotgun (WGS) entry which is preliminary data.</text>
</comment>
<gene>
    <name evidence="2" type="ORF">LIER_43749</name>
</gene>
<dbReference type="EMBL" id="BAABME010038331">
    <property type="protein sequence ID" value="GAA0166243.1"/>
    <property type="molecule type" value="Genomic_DNA"/>
</dbReference>
<dbReference type="PANTHER" id="PTHR47285">
    <property type="entry name" value="PROTEIN TIC 62, CHLOROPLASTIC"/>
    <property type="match status" value="1"/>
</dbReference>
<accession>A0AAV3QT59</accession>
<feature type="region of interest" description="Disordered" evidence="1">
    <location>
        <begin position="1"/>
        <end position="110"/>
    </location>
</feature>
<dbReference type="Proteomes" id="UP001454036">
    <property type="component" value="Unassembled WGS sequence"/>
</dbReference>
<sequence length="137" mass="14696">MPLSPYTAYADLKPPSSPSPTPSGTKEESSGSFKMSDNAIQITEGINQANTGTSLVENDPPSSVSSNSPYQVYDDLKPPSSPTPNAPVISKYGAVESRQNPSVTQHESVSKQYTLSPFTMYEDLKPPSSPSPSWKEL</sequence>
<dbReference type="InterPro" id="IPR044719">
    <property type="entry name" value="TIC62"/>
</dbReference>
<feature type="compositionally biased region" description="Low complexity" evidence="1">
    <location>
        <begin position="60"/>
        <end position="69"/>
    </location>
</feature>